<dbReference type="STRING" id="474960.SAMN05216180_2881"/>
<sequence>MIAMQSLYQEILEAQRGNDEKMLQLLRQFQPLLAKNARRLGYEDAFDDLQVKLIEVIKYIKLGQLKNTENPYLLNYLKRCIENHGIKLSQKQQADKSVPISSLLENLGEDGYAYFWDKLLSCTDEYPQIQNDAFAKTLTPYESNVIRYFYVQSYTVKEIAQYYHVSAPAISQVKTNALKKLRKQVDKEMKRCG</sequence>
<accession>A0A1H8E4V2</accession>
<gene>
    <name evidence="2" type="ORF">SAMN05216180_2881</name>
</gene>
<dbReference type="GO" id="GO:0006352">
    <property type="term" value="P:DNA-templated transcription initiation"/>
    <property type="evidence" value="ECO:0007669"/>
    <property type="project" value="InterPro"/>
</dbReference>
<dbReference type="Pfam" id="PF04545">
    <property type="entry name" value="Sigma70_r4"/>
    <property type="match status" value="1"/>
</dbReference>
<dbReference type="EMBL" id="FOCG01000004">
    <property type="protein sequence ID" value="SEN14144.1"/>
    <property type="molecule type" value="Genomic_DNA"/>
</dbReference>
<dbReference type="GO" id="GO:0003700">
    <property type="term" value="F:DNA-binding transcription factor activity"/>
    <property type="evidence" value="ECO:0007669"/>
    <property type="project" value="InterPro"/>
</dbReference>
<dbReference type="OrthoDB" id="2449942at2"/>
<feature type="domain" description="RNA polymerase sigma-70 region 4" evidence="1">
    <location>
        <begin position="136"/>
        <end position="183"/>
    </location>
</feature>
<dbReference type="InterPro" id="IPR007630">
    <property type="entry name" value="RNA_pol_sigma70_r4"/>
</dbReference>
<reference evidence="2 3" key="1">
    <citation type="submission" date="2016-10" db="EMBL/GenBank/DDBJ databases">
        <authorList>
            <person name="de Groot N.N."/>
        </authorList>
    </citation>
    <scope>NUCLEOTIDE SEQUENCE [LARGE SCALE GENOMIC DNA]</scope>
    <source>
        <strain evidence="2 3">CGMCC 1.5070</strain>
    </source>
</reference>
<dbReference type="AlphaFoldDB" id="A0A1H8E4V2"/>
<name>A0A1H8E4V2_9FIRM</name>
<dbReference type="SUPFAM" id="SSF88659">
    <property type="entry name" value="Sigma3 and sigma4 domains of RNA polymerase sigma factors"/>
    <property type="match status" value="1"/>
</dbReference>
<dbReference type="Proteomes" id="UP000199158">
    <property type="component" value="Unassembled WGS sequence"/>
</dbReference>
<evidence type="ECO:0000313" key="3">
    <source>
        <dbReference type="Proteomes" id="UP000199158"/>
    </source>
</evidence>
<keyword evidence="3" id="KW-1185">Reference proteome</keyword>
<dbReference type="InterPro" id="IPR013324">
    <property type="entry name" value="RNA_pol_sigma_r3/r4-like"/>
</dbReference>
<dbReference type="Gene3D" id="1.20.140.160">
    <property type="match status" value="1"/>
</dbReference>
<evidence type="ECO:0000313" key="2">
    <source>
        <dbReference type="EMBL" id="SEN14144.1"/>
    </source>
</evidence>
<protein>
    <submittedName>
        <fullName evidence="2">RNA polymerase sigma factor, sigma-70 family</fullName>
    </submittedName>
</protein>
<proteinExistence type="predicted"/>
<organism evidence="2 3">
    <name type="scientific">Hydrogenoanaerobacterium saccharovorans</name>
    <dbReference type="NCBI Taxonomy" id="474960"/>
    <lineage>
        <taxon>Bacteria</taxon>
        <taxon>Bacillati</taxon>
        <taxon>Bacillota</taxon>
        <taxon>Clostridia</taxon>
        <taxon>Eubacteriales</taxon>
        <taxon>Oscillospiraceae</taxon>
        <taxon>Hydrogenoanaerobacterium</taxon>
    </lineage>
</organism>
<evidence type="ECO:0000259" key="1">
    <source>
        <dbReference type="Pfam" id="PF04545"/>
    </source>
</evidence>